<evidence type="ECO:0000313" key="1">
    <source>
        <dbReference type="EMBL" id="MBP1988554.1"/>
    </source>
</evidence>
<organism evidence="1 2">
    <name type="scientific">Paenibacillus eucommiae</name>
    <dbReference type="NCBI Taxonomy" id="1355755"/>
    <lineage>
        <taxon>Bacteria</taxon>
        <taxon>Bacillati</taxon>
        <taxon>Bacillota</taxon>
        <taxon>Bacilli</taxon>
        <taxon>Bacillales</taxon>
        <taxon>Paenibacillaceae</taxon>
        <taxon>Paenibacillus</taxon>
    </lineage>
</organism>
<proteinExistence type="predicted"/>
<dbReference type="Proteomes" id="UP001519287">
    <property type="component" value="Unassembled WGS sequence"/>
</dbReference>
<accession>A0ABS4ILW5</accession>
<reference evidence="1 2" key="1">
    <citation type="submission" date="2021-03" db="EMBL/GenBank/DDBJ databases">
        <title>Genomic Encyclopedia of Type Strains, Phase IV (KMG-IV): sequencing the most valuable type-strain genomes for metagenomic binning, comparative biology and taxonomic classification.</title>
        <authorList>
            <person name="Goeker M."/>
        </authorList>
    </citation>
    <scope>NUCLEOTIDE SEQUENCE [LARGE SCALE GENOMIC DNA]</scope>
    <source>
        <strain evidence="1 2">DSM 26048</strain>
    </source>
</reference>
<keyword evidence="2" id="KW-1185">Reference proteome</keyword>
<comment type="caution">
    <text evidence="1">The sequence shown here is derived from an EMBL/GenBank/DDBJ whole genome shotgun (WGS) entry which is preliminary data.</text>
</comment>
<sequence length="45" mass="5275">MNNLVEWNLPDHLTMRLEEMRHLHAAGQLQESRLLCVPDVPLLQL</sequence>
<protein>
    <submittedName>
        <fullName evidence="1">Uncharacterized protein</fullName>
    </submittedName>
</protein>
<gene>
    <name evidence="1" type="ORF">J2Z66_000149</name>
</gene>
<dbReference type="RefSeq" id="WP_209968610.1">
    <property type="nucleotide sequence ID" value="NZ_JAGGLB010000001.1"/>
</dbReference>
<name>A0ABS4ILW5_9BACL</name>
<dbReference type="EMBL" id="JAGGLB010000001">
    <property type="protein sequence ID" value="MBP1988554.1"/>
    <property type="molecule type" value="Genomic_DNA"/>
</dbReference>
<evidence type="ECO:0000313" key="2">
    <source>
        <dbReference type="Proteomes" id="UP001519287"/>
    </source>
</evidence>